<feature type="domain" description="AB hydrolase-1" evidence="1">
    <location>
        <begin position="73"/>
        <end position="284"/>
    </location>
</feature>
<name>A0A0A0JA32_9MICO</name>
<dbReference type="GO" id="GO:0016787">
    <property type="term" value="F:hydrolase activity"/>
    <property type="evidence" value="ECO:0007669"/>
    <property type="project" value="UniProtKB-KW"/>
</dbReference>
<dbReference type="GO" id="GO:0016020">
    <property type="term" value="C:membrane"/>
    <property type="evidence" value="ECO:0007669"/>
    <property type="project" value="TreeGrafter"/>
</dbReference>
<proteinExistence type="predicted"/>
<dbReference type="InterPro" id="IPR000073">
    <property type="entry name" value="AB_hydrolase_1"/>
</dbReference>
<dbReference type="RefSeq" id="WP_052109442.1">
    <property type="nucleotide sequence ID" value="NZ_AVPJ01000003.1"/>
</dbReference>
<organism evidence="2 3">
    <name type="scientific">Knoellia sinensis KCTC 19936</name>
    <dbReference type="NCBI Taxonomy" id="1385520"/>
    <lineage>
        <taxon>Bacteria</taxon>
        <taxon>Bacillati</taxon>
        <taxon>Actinomycetota</taxon>
        <taxon>Actinomycetes</taxon>
        <taxon>Micrococcales</taxon>
        <taxon>Intrasporangiaceae</taxon>
        <taxon>Knoellia</taxon>
    </lineage>
</organism>
<dbReference type="AlphaFoldDB" id="A0A0A0JA32"/>
<dbReference type="Gene3D" id="3.40.50.1820">
    <property type="entry name" value="alpha/beta hydrolase"/>
    <property type="match status" value="1"/>
</dbReference>
<dbReference type="eggNOG" id="COG2267">
    <property type="taxonomic scope" value="Bacteria"/>
</dbReference>
<dbReference type="OrthoDB" id="9804723at2"/>
<protein>
    <submittedName>
        <fullName evidence="2">Alpha/beta hydrolase</fullName>
    </submittedName>
</protein>
<gene>
    <name evidence="2" type="ORF">N802_07415</name>
</gene>
<reference evidence="2 3" key="1">
    <citation type="submission" date="2013-08" db="EMBL/GenBank/DDBJ databases">
        <title>The genome sequence of Knoellia sinensis.</title>
        <authorList>
            <person name="Zhu W."/>
            <person name="Wang G."/>
        </authorList>
    </citation>
    <scope>NUCLEOTIDE SEQUENCE [LARGE SCALE GENOMIC DNA]</scope>
    <source>
        <strain evidence="2 3">KCTC 19936</strain>
    </source>
</reference>
<evidence type="ECO:0000313" key="2">
    <source>
        <dbReference type="EMBL" id="KGN33639.1"/>
    </source>
</evidence>
<dbReference type="Proteomes" id="UP000030002">
    <property type="component" value="Unassembled WGS sequence"/>
</dbReference>
<comment type="caution">
    <text evidence="2">The sequence shown here is derived from an EMBL/GenBank/DDBJ whole genome shotgun (WGS) entry which is preliminary data.</text>
</comment>
<dbReference type="InterPro" id="IPR029058">
    <property type="entry name" value="AB_hydrolase_fold"/>
</dbReference>
<sequence length="307" mass="32750">MFNSAPKVGHFRSDADRDRYLAAYDRAMAELPEPSEVLDVPTSHGTVRVYRFDGQGKGAPIVALPGTRSGVPVLAANLPGLLEHRTVYALDLLGEPGRSVQTAPITTHEEQADWLAATLVQLPEGAFHLVGLSIGGWTAVNLAVHRPDRLATISLIDSPFVVSSLRPAAILRSIPVAFPSAPRSWRDSFNSWTAGGAPVEDVPVADMIEAGMQTYAMALPTPSRTPEDKVEALDIPTMMIVAGASPLHDAREAAQNARRLLDVVHVYEGASHAVNGEQPERLARDVGAFIDAHEPAVPDPASPQPPA</sequence>
<keyword evidence="2" id="KW-0378">Hydrolase</keyword>
<dbReference type="EMBL" id="AVPJ01000003">
    <property type="protein sequence ID" value="KGN33639.1"/>
    <property type="molecule type" value="Genomic_DNA"/>
</dbReference>
<evidence type="ECO:0000259" key="1">
    <source>
        <dbReference type="Pfam" id="PF12697"/>
    </source>
</evidence>
<dbReference type="SUPFAM" id="SSF53474">
    <property type="entry name" value="alpha/beta-Hydrolases"/>
    <property type="match status" value="1"/>
</dbReference>
<dbReference type="PANTHER" id="PTHR43798">
    <property type="entry name" value="MONOACYLGLYCEROL LIPASE"/>
    <property type="match status" value="1"/>
</dbReference>
<dbReference type="STRING" id="1385520.N802_07415"/>
<keyword evidence="3" id="KW-1185">Reference proteome</keyword>
<dbReference type="Pfam" id="PF12697">
    <property type="entry name" value="Abhydrolase_6"/>
    <property type="match status" value="1"/>
</dbReference>
<dbReference type="InterPro" id="IPR050266">
    <property type="entry name" value="AB_hydrolase_sf"/>
</dbReference>
<evidence type="ECO:0000313" key="3">
    <source>
        <dbReference type="Proteomes" id="UP000030002"/>
    </source>
</evidence>
<dbReference type="PANTHER" id="PTHR43798:SF33">
    <property type="entry name" value="HYDROLASE, PUTATIVE (AFU_ORTHOLOGUE AFUA_2G14860)-RELATED"/>
    <property type="match status" value="1"/>
</dbReference>
<accession>A0A0A0JA32</accession>